<dbReference type="GO" id="GO:0004222">
    <property type="term" value="F:metalloendopeptidase activity"/>
    <property type="evidence" value="ECO:0007669"/>
    <property type="project" value="InterPro"/>
</dbReference>
<comment type="function">
    <text evidence="1">Substrate recognition and binding subunit of the essential mitochondrial processing protease (MPP), which cleaves the mitochondrial sequence off newly imported precursors proteins.</text>
</comment>
<dbReference type="InterPro" id="IPR011249">
    <property type="entry name" value="Metalloenz_LuxS/M16"/>
</dbReference>
<dbReference type="GO" id="GO:0006627">
    <property type="term" value="P:protein processing involved in protein targeting to mitochondrion"/>
    <property type="evidence" value="ECO:0007669"/>
    <property type="project" value="TreeGrafter"/>
</dbReference>
<dbReference type="InterPro" id="IPR001431">
    <property type="entry name" value="Pept_M16_Zn_BS"/>
</dbReference>
<dbReference type="Pfam" id="PF00675">
    <property type="entry name" value="Peptidase_M16"/>
    <property type="match status" value="1"/>
</dbReference>
<evidence type="ECO:0000313" key="8">
    <source>
        <dbReference type="Proteomes" id="UP000274429"/>
    </source>
</evidence>
<dbReference type="InterPro" id="IPR050361">
    <property type="entry name" value="MPP/UQCRC_Complex"/>
</dbReference>
<evidence type="ECO:0000256" key="3">
    <source>
        <dbReference type="ARBA" id="ARBA00030006"/>
    </source>
</evidence>
<reference evidence="9" key="1">
    <citation type="submission" date="2017-02" db="UniProtKB">
        <authorList>
            <consortium name="WormBaseParasite"/>
        </authorList>
    </citation>
    <scope>IDENTIFICATION</scope>
</reference>
<dbReference type="InterPro" id="IPR011765">
    <property type="entry name" value="Pept_M16_N"/>
</dbReference>
<dbReference type="GO" id="GO:0005739">
    <property type="term" value="C:mitochondrion"/>
    <property type="evidence" value="ECO:0007669"/>
    <property type="project" value="TreeGrafter"/>
</dbReference>
<dbReference type="AlphaFoldDB" id="A0A0R3X9K0"/>
<organism evidence="9">
    <name type="scientific">Hydatigena taeniaeformis</name>
    <name type="common">Feline tapeworm</name>
    <name type="synonym">Taenia taeniaeformis</name>
    <dbReference type="NCBI Taxonomy" id="6205"/>
    <lineage>
        <taxon>Eukaryota</taxon>
        <taxon>Metazoa</taxon>
        <taxon>Spiralia</taxon>
        <taxon>Lophotrochozoa</taxon>
        <taxon>Platyhelminthes</taxon>
        <taxon>Cestoda</taxon>
        <taxon>Eucestoda</taxon>
        <taxon>Cyclophyllidea</taxon>
        <taxon>Taeniidae</taxon>
        <taxon>Hydatigera</taxon>
    </lineage>
</organism>
<proteinExistence type="inferred from homology"/>
<evidence type="ECO:0000313" key="7">
    <source>
        <dbReference type="EMBL" id="VDM35190.1"/>
    </source>
</evidence>
<feature type="domain" description="Peptidase M16 N-terminal" evidence="5">
    <location>
        <begin position="87"/>
        <end position="219"/>
    </location>
</feature>
<dbReference type="GO" id="GO:0046872">
    <property type="term" value="F:metal ion binding"/>
    <property type="evidence" value="ECO:0007669"/>
    <property type="project" value="InterPro"/>
</dbReference>
<feature type="domain" description="Peptidase M16 C-terminal" evidence="6">
    <location>
        <begin position="225"/>
        <end position="295"/>
    </location>
</feature>
<evidence type="ECO:0000259" key="6">
    <source>
        <dbReference type="Pfam" id="PF05193"/>
    </source>
</evidence>
<evidence type="ECO:0000256" key="1">
    <source>
        <dbReference type="ARBA" id="ARBA00002123"/>
    </source>
</evidence>
<dbReference type="Pfam" id="PF05193">
    <property type="entry name" value="Peptidase_M16_C"/>
    <property type="match status" value="1"/>
</dbReference>
<dbReference type="PANTHER" id="PTHR11851:SF49">
    <property type="entry name" value="MITOCHONDRIAL-PROCESSING PEPTIDASE SUBUNIT ALPHA"/>
    <property type="match status" value="1"/>
</dbReference>
<reference evidence="7 8" key="2">
    <citation type="submission" date="2018-11" db="EMBL/GenBank/DDBJ databases">
        <authorList>
            <consortium name="Pathogen Informatics"/>
        </authorList>
    </citation>
    <scope>NUCLEOTIDE SEQUENCE [LARGE SCALE GENOMIC DNA]</scope>
</reference>
<gene>
    <name evidence="7" type="ORF">TTAC_LOCUS10210</name>
</gene>
<accession>A0A0R3X9K0</accession>
<evidence type="ECO:0000313" key="9">
    <source>
        <dbReference type="WBParaSite" id="TTAC_0001022501-mRNA-1"/>
    </source>
</evidence>
<dbReference type="PANTHER" id="PTHR11851">
    <property type="entry name" value="METALLOPROTEASE"/>
    <property type="match status" value="1"/>
</dbReference>
<keyword evidence="8" id="KW-1185">Reference proteome</keyword>
<dbReference type="Proteomes" id="UP000274429">
    <property type="component" value="Unassembled WGS sequence"/>
</dbReference>
<evidence type="ECO:0000256" key="2">
    <source>
        <dbReference type="ARBA" id="ARBA00007261"/>
    </source>
</evidence>
<dbReference type="EMBL" id="UYWX01021430">
    <property type="protein sequence ID" value="VDM35190.1"/>
    <property type="molecule type" value="Genomic_DNA"/>
</dbReference>
<name>A0A0R3X9K0_HYDTA</name>
<dbReference type="SUPFAM" id="SSF63411">
    <property type="entry name" value="LuxS/MPP-like metallohydrolase"/>
    <property type="match status" value="1"/>
</dbReference>
<dbReference type="WBParaSite" id="TTAC_0001022501-mRNA-1">
    <property type="protein sequence ID" value="TTAC_0001022501-mRNA-1"/>
    <property type="gene ID" value="TTAC_0001022501"/>
</dbReference>
<dbReference type="InterPro" id="IPR007863">
    <property type="entry name" value="Peptidase_M16_C"/>
</dbReference>
<sequence>MLKKSNLLITTPLKLRDFSTCVPKVPLSQALLGFTPTFSSTPSSRNSAVIITKLGNGLTVASQNKFGMHCTIGGMRNVYDLLLAMLRAGPRYESGTVSGVSHFLEKLGFHSTDRFRDRDHIQSKMESCNAIFDCQISRDFIVYAISGLNKHLVDLVNVLSETTLRPKITKNEVDMAARAIGFELSSLEMAPPTEPILNDLLHSAAFHGCNTLGFPRYCPAESIDSISRREIMQFMASYYRPERMVVVGVGVDHNDFVNLVESSFVPWETSYGLEVPKEDRLTVDDSLPVYSGGEITVRLLMKLA</sequence>
<evidence type="ECO:0000259" key="5">
    <source>
        <dbReference type="Pfam" id="PF00675"/>
    </source>
</evidence>
<evidence type="ECO:0000256" key="4">
    <source>
        <dbReference type="ARBA" id="ARBA00032315"/>
    </source>
</evidence>
<dbReference type="STRING" id="6205.A0A0R3X9K0"/>
<dbReference type="OrthoDB" id="277191at2759"/>
<protein>
    <recommendedName>
        <fullName evidence="3">Alpha-MPP</fullName>
    </recommendedName>
    <alternativeName>
        <fullName evidence="4">Inactive zinc metalloprotease alpha</fullName>
    </alternativeName>
</protein>
<dbReference type="PROSITE" id="PS00143">
    <property type="entry name" value="INSULINASE"/>
    <property type="match status" value="1"/>
</dbReference>
<dbReference type="Gene3D" id="3.30.830.10">
    <property type="entry name" value="Metalloenzyme, LuxS/M16 peptidase-like"/>
    <property type="match status" value="1"/>
</dbReference>
<comment type="similarity">
    <text evidence="2">Belongs to the peptidase M16 family.</text>
</comment>